<comment type="similarity">
    <text evidence="5">Belongs to the ATP-dependent AMP-binding enzyme family. MenE subfamily.</text>
</comment>
<evidence type="ECO:0000313" key="9">
    <source>
        <dbReference type="Proteomes" id="UP000031972"/>
    </source>
</evidence>
<dbReference type="HAMAP" id="MF_00731">
    <property type="entry name" value="MenE"/>
    <property type="match status" value="1"/>
</dbReference>
<comment type="pathway">
    <text evidence="5">Quinol/quinone metabolism; 1,4-dihydroxy-2-naphthoate biosynthesis; 1,4-dihydroxy-2-naphthoate from chorismate: step 5/7.</text>
</comment>
<dbReference type="PANTHER" id="PTHR43201">
    <property type="entry name" value="ACYL-COA SYNTHETASE"/>
    <property type="match status" value="1"/>
</dbReference>
<keyword evidence="3 5" id="KW-0547">Nucleotide-binding</keyword>
<keyword evidence="9" id="KW-1185">Reference proteome</keyword>
<evidence type="ECO:0000313" key="8">
    <source>
        <dbReference type="EMBL" id="KIL45550.1"/>
    </source>
</evidence>
<gene>
    <name evidence="5" type="primary">menE</name>
    <name evidence="8" type="ORF">KR50_31320</name>
</gene>
<evidence type="ECO:0000256" key="1">
    <source>
        <dbReference type="ARBA" id="ARBA00022428"/>
    </source>
</evidence>
<dbReference type="Proteomes" id="UP000031972">
    <property type="component" value="Unassembled WGS sequence"/>
</dbReference>
<dbReference type="Pfam" id="PF13193">
    <property type="entry name" value="AMP-binding_C"/>
    <property type="match status" value="1"/>
</dbReference>
<dbReference type="InterPro" id="IPR020845">
    <property type="entry name" value="AMP-binding_CS"/>
</dbReference>
<dbReference type="Gene3D" id="3.30.300.30">
    <property type="match status" value="1"/>
</dbReference>
<dbReference type="UniPathway" id="UPA00079"/>
<dbReference type="UniPathway" id="UPA01057">
    <property type="reaction ID" value="UER00166"/>
</dbReference>
<keyword evidence="4 5" id="KW-0067">ATP-binding</keyword>
<dbReference type="GO" id="GO:0009234">
    <property type="term" value="P:menaquinone biosynthetic process"/>
    <property type="evidence" value="ECO:0007669"/>
    <property type="project" value="UniProtKB-UniRule"/>
</dbReference>
<dbReference type="GO" id="GO:0005524">
    <property type="term" value="F:ATP binding"/>
    <property type="evidence" value="ECO:0007669"/>
    <property type="project" value="UniProtKB-KW"/>
</dbReference>
<evidence type="ECO:0000256" key="5">
    <source>
        <dbReference type="HAMAP-Rule" id="MF_00731"/>
    </source>
</evidence>
<dbReference type="InterPro" id="IPR000873">
    <property type="entry name" value="AMP-dep_synth/lig_dom"/>
</dbReference>
<dbReference type="EMBL" id="JXRR01000018">
    <property type="protein sequence ID" value="KIL45550.1"/>
    <property type="molecule type" value="Genomic_DNA"/>
</dbReference>
<dbReference type="NCBIfam" id="NF002966">
    <property type="entry name" value="PRK03640.1"/>
    <property type="match status" value="1"/>
</dbReference>
<feature type="domain" description="AMP-dependent synthetase/ligase" evidence="6">
    <location>
        <begin position="25"/>
        <end position="365"/>
    </location>
</feature>
<evidence type="ECO:0000256" key="2">
    <source>
        <dbReference type="ARBA" id="ARBA00022598"/>
    </source>
</evidence>
<dbReference type="PROSITE" id="PS00455">
    <property type="entry name" value="AMP_BINDING"/>
    <property type="match status" value="1"/>
</dbReference>
<dbReference type="Gene3D" id="3.40.50.12780">
    <property type="entry name" value="N-terminal domain of ligase-like"/>
    <property type="match status" value="1"/>
</dbReference>
<comment type="catalytic activity">
    <reaction evidence="5">
        <text>2-succinylbenzoate + ATP + CoA = 2-succinylbenzoyl-CoA + AMP + diphosphate</text>
        <dbReference type="Rhea" id="RHEA:17009"/>
        <dbReference type="ChEBI" id="CHEBI:18325"/>
        <dbReference type="ChEBI" id="CHEBI:30616"/>
        <dbReference type="ChEBI" id="CHEBI:33019"/>
        <dbReference type="ChEBI" id="CHEBI:57287"/>
        <dbReference type="ChEBI" id="CHEBI:57364"/>
        <dbReference type="ChEBI" id="CHEBI:456215"/>
        <dbReference type="EC" id="6.2.1.26"/>
    </reaction>
</comment>
<dbReference type="AlphaFoldDB" id="A0A0C2R5N0"/>
<dbReference type="OrthoDB" id="9762242at2"/>
<dbReference type="InterPro" id="IPR010192">
    <property type="entry name" value="MenE"/>
</dbReference>
<evidence type="ECO:0000256" key="3">
    <source>
        <dbReference type="ARBA" id="ARBA00022741"/>
    </source>
</evidence>
<evidence type="ECO:0000259" key="7">
    <source>
        <dbReference type="Pfam" id="PF13193"/>
    </source>
</evidence>
<keyword evidence="2 5" id="KW-0436">Ligase</keyword>
<dbReference type="EC" id="6.2.1.26" evidence="5"/>
<name>A0A0C2R5N0_9BACL</name>
<dbReference type="InterPro" id="IPR025110">
    <property type="entry name" value="AMP-bd_C"/>
</dbReference>
<feature type="domain" description="AMP-binding enzyme C-terminal" evidence="7">
    <location>
        <begin position="416"/>
        <end position="489"/>
    </location>
</feature>
<evidence type="ECO:0000256" key="4">
    <source>
        <dbReference type="ARBA" id="ARBA00022840"/>
    </source>
</evidence>
<dbReference type="GO" id="GO:0006631">
    <property type="term" value="P:fatty acid metabolic process"/>
    <property type="evidence" value="ECO:0007669"/>
    <property type="project" value="TreeGrafter"/>
</dbReference>
<evidence type="ECO:0000259" key="6">
    <source>
        <dbReference type="Pfam" id="PF00501"/>
    </source>
</evidence>
<dbReference type="PANTHER" id="PTHR43201:SF32">
    <property type="entry name" value="2-SUCCINYLBENZOATE--COA LIGASE, CHLOROPLASTIC_PEROXISOMAL"/>
    <property type="match status" value="1"/>
</dbReference>
<comment type="function">
    <text evidence="5">Converts 2-succinylbenzoate (OSB) to 2-succinylbenzoyl-CoA (OSB-CoA).</text>
</comment>
<proteinExistence type="inferred from homology"/>
<reference evidence="8 9" key="1">
    <citation type="submission" date="2015-01" db="EMBL/GenBank/DDBJ databases">
        <title>Jeotgalibacillus campisalis genome sequencing.</title>
        <authorList>
            <person name="Goh K.M."/>
            <person name="Chan K.-G."/>
            <person name="Yaakop A.S."/>
            <person name="Ee R."/>
            <person name="Gan H.M."/>
            <person name="Chan C.S."/>
        </authorList>
    </citation>
    <scope>NUCLEOTIDE SEQUENCE [LARGE SCALE GENOMIC DNA]</scope>
    <source>
        <strain evidence="8 9">SF-57</strain>
    </source>
</reference>
<dbReference type="FunFam" id="3.30.300.30:FF:000008">
    <property type="entry name" value="2,3-dihydroxybenzoate-AMP ligase"/>
    <property type="match status" value="1"/>
</dbReference>
<dbReference type="GO" id="GO:0008756">
    <property type="term" value="F:o-succinylbenzoate-CoA ligase activity"/>
    <property type="evidence" value="ECO:0007669"/>
    <property type="project" value="UniProtKB-UniRule"/>
</dbReference>
<dbReference type="InterPro" id="IPR042099">
    <property type="entry name" value="ANL_N_sf"/>
</dbReference>
<organism evidence="8 9">
    <name type="scientific">Jeotgalibacillus campisalis</name>
    <dbReference type="NCBI Taxonomy" id="220754"/>
    <lineage>
        <taxon>Bacteria</taxon>
        <taxon>Bacillati</taxon>
        <taxon>Bacillota</taxon>
        <taxon>Bacilli</taxon>
        <taxon>Bacillales</taxon>
        <taxon>Caryophanaceae</taxon>
        <taxon>Jeotgalibacillus</taxon>
    </lineage>
</organism>
<keyword evidence="1 5" id="KW-0474">Menaquinone biosynthesis</keyword>
<comment type="caution">
    <text evidence="8">The sequence shown here is derived from an EMBL/GenBank/DDBJ whole genome shotgun (WGS) entry which is preliminary data.</text>
</comment>
<dbReference type="Pfam" id="PF00501">
    <property type="entry name" value="AMP-binding"/>
    <property type="match status" value="1"/>
</dbReference>
<sequence>METANLICLLRKGASEVNPTSHWLTKRAALTPDRSALSFQGSVWTFSEMLDETVLIARKLQSLHLTDKPVAMLIHNSAKAVFLIHALQKIGVEAVMINPRLQVQEWSFQLMDSGAQCLIVEKTLYDKAVSCREVLPVHNIENIEQRTPSSDSLPQRKRDNCSIMYTSGTTGKPKGVQQSYANHFASAVGAAINLGLDPNDRWLCAVPIFHISGYSILMRSVIYGNHVTLYEKFDEGAVHKELTEGTVTMISVVAAMLSRLLEVKGSERYHPNLRCMLLGGGPAAEHILEKCFEDEIHVYQTYGMTETTSQFATLGPEDSKRKIGSSGKPLFLNEIRIVDKEKNECREKMAGEITVKGPAVMKGYLNRPLANESSFKDGWFYTGDIGYLDEEGFLYVLDRRSDLIISGGENIYPAQVEAELTSHSAVIEAAVIGRKDSEWGEVPVAYVVKSVSSLSEQELMAYCRDRLAGYKVPKEIIWMDKLPRNASNKLLRRELKKGGML</sequence>
<dbReference type="GO" id="GO:0031956">
    <property type="term" value="F:medium-chain fatty acid-CoA ligase activity"/>
    <property type="evidence" value="ECO:0007669"/>
    <property type="project" value="TreeGrafter"/>
</dbReference>
<dbReference type="PATRIC" id="fig|220754.4.peg.3146"/>
<comment type="pathway">
    <text evidence="5">Quinol/quinone metabolism; menaquinone biosynthesis.</text>
</comment>
<dbReference type="InterPro" id="IPR045851">
    <property type="entry name" value="AMP-bd_C_sf"/>
</dbReference>
<protein>
    <recommendedName>
        <fullName evidence="5">2-succinylbenzoate--CoA ligase</fullName>
        <ecNumber evidence="5">6.2.1.26</ecNumber>
    </recommendedName>
    <alternativeName>
        <fullName evidence="5">o-succinylbenzoyl-CoA synthetase</fullName>
        <shortName evidence="5">OSB-CoA synthetase</shortName>
    </alternativeName>
</protein>
<accession>A0A0C2R5N0</accession>
<dbReference type="SUPFAM" id="SSF56801">
    <property type="entry name" value="Acetyl-CoA synthetase-like"/>
    <property type="match status" value="1"/>
</dbReference>
<dbReference type="NCBIfam" id="TIGR01923">
    <property type="entry name" value="menE"/>
    <property type="match status" value="1"/>
</dbReference>